<dbReference type="Proteomes" id="UP000176902">
    <property type="component" value="Unassembled WGS sequence"/>
</dbReference>
<reference evidence="2 3" key="1">
    <citation type="journal article" date="2016" name="Nat. Commun.">
        <title>Thousands of microbial genomes shed light on interconnected biogeochemical processes in an aquifer system.</title>
        <authorList>
            <person name="Anantharaman K."/>
            <person name="Brown C.T."/>
            <person name="Hug L.A."/>
            <person name="Sharon I."/>
            <person name="Castelle C.J."/>
            <person name="Probst A.J."/>
            <person name="Thomas B.C."/>
            <person name="Singh A."/>
            <person name="Wilkins M.J."/>
            <person name="Karaoz U."/>
            <person name="Brodie E.L."/>
            <person name="Williams K.H."/>
            <person name="Hubbard S.S."/>
            <person name="Banfield J.F."/>
        </authorList>
    </citation>
    <scope>NUCLEOTIDE SEQUENCE [LARGE SCALE GENOMIC DNA]</scope>
</reference>
<organism evidence="2 3">
    <name type="scientific">Candidatus Daviesbacteria bacterium RIFCSPHIGHO2_02_FULL_36_13</name>
    <dbReference type="NCBI Taxonomy" id="1797768"/>
    <lineage>
        <taxon>Bacteria</taxon>
        <taxon>Candidatus Daviesiibacteriota</taxon>
    </lineage>
</organism>
<dbReference type="STRING" id="1797768.A3C59_02435"/>
<proteinExistence type="predicted"/>
<evidence type="ECO:0000313" key="2">
    <source>
        <dbReference type="EMBL" id="OGE29953.1"/>
    </source>
</evidence>
<protein>
    <submittedName>
        <fullName evidence="2">Uncharacterized protein</fullName>
    </submittedName>
</protein>
<dbReference type="AlphaFoldDB" id="A0A1F5JMR3"/>
<gene>
    <name evidence="2" type="ORF">A3C59_02435</name>
</gene>
<comment type="caution">
    <text evidence="2">The sequence shown here is derived from an EMBL/GenBank/DDBJ whole genome shotgun (WGS) entry which is preliminary data.</text>
</comment>
<accession>A0A1F5JMR3</accession>
<name>A0A1F5JMR3_9BACT</name>
<evidence type="ECO:0000256" key="1">
    <source>
        <dbReference type="SAM" id="MobiDB-lite"/>
    </source>
</evidence>
<evidence type="ECO:0000313" key="3">
    <source>
        <dbReference type="Proteomes" id="UP000176902"/>
    </source>
</evidence>
<sequence>MIEPATNSSPEASSRVQQLLDRAGVIVDRLGYPVKVGAVTGTAFMLTACGTPASTENSSDSNEVPVIQQRAGEVFQTVTAPLGEVKTRVEGFIADREEKGRAERVKQENDELIARTLAYQVSAPYNPAGVVRDDLLFYPEKHTFVEEQPGEGNYRTVVSFSKPEKEWSRGLMKHVSVDTNFHTKQFSNSTDDRDVFLVSSKEGVKRLEMERSKISLTEITLAADTYDLPTLAPITSRIDKDQRYKVLDSFLRDGSVDDLRSLNDDFRRTLQYGVLITRPDNSVWFPDSDLQGWNIIMERGGMRHIIRARISTLFSEPYVVINSAPVNSDHWKKSEEDSEVWAALKNGDLNGYVTKQLDDIHKQNEVRAGRGQKPLPGTEDWEKIARTSNFTPNAPLNPSFQDRLNQSDTAKQIMVDKARAAEESRQS</sequence>
<feature type="region of interest" description="Disordered" evidence="1">
    <location>
        <begin position="386"/>
        <end position="406"/>
    </location>
</feature>
<dbReference type="EMBL" id="MFCV01000049">
    <property type="protein sequence ID" value="OGE29953.1"/>
    <property type="molecule type" value="Genomic_DNA"/>
</dbReference>